<dbReference type="CDD" id="cd07996">
    <property type="entry name" value="WGR_MMR_like"/>
    <property type="match status" value="1"/>
</dbReference>
<dbReference type="InterPro" id="IPR049809">
    <property type="entry name" value="YehF/YfeS-like_WGR"/>
</dbReference>
<sequence length="462" mass="55078">MKKRFTNYRSDRFWQIEVTGNSLVTTYWRRETLGKTAVSNFDTERSCLKEAEVLMVDKKRNGYIETVEDFIKRSELPEELRDARARKRTNTVRDHKFVLYPLQDIILTSVIVHPVKHSRNGYKREENGKENGFYCHTAYALGSDVRGEEQPSYFLVWLPDLDLYGLWHRKHYALYVFPGMNWPDIDKHLAKYLDYEFTSQSFPAVQDHLSMEDDFVFIPSDLDKQVENILSFPDHMRHKKVEEFLIQYEYRLLSLSYCDELEQPFRALVTMYYNIGQWLEGDTEYAKAIKWFERSLLILNQAPSFRTLFSDIFLQLSFCYLETSKFDLALLYIDIFALFDPSSRNACYKIKESIRRTQQLYKDTMSVYLKNIEQESQNGYEEASSVIKRAIESAPNDPVLHFNLACFYASSHRPNEAFYHLEEAFKKGYKDYEKILTERDLESIRYTSEFEDMRLRYLFITR</sequence>
<dbReference type="NCBIfam" id="NF047558">
    <property type="entry name" value="TPR_END_plus"/>
    <property type="match status" value="1"/>
</dbReference>
<feature type="domain" description="WGR" evidence="1">
    <location>
        <begin position="6"/>
        <end position="66"/>
    </location>
</feature>
<gene>
    <name evidence="2" type="ORF">KK083_14935</name>
</gene>
<accession>A0AAP2GPQ1</accession>
<dbReference type="Proteomes" id="UP001319200">
    <property type="component" value="Unassembled WGS sequence"/>
</dbReference>
<evidence type="ECO:0000313" key="2">
    <source>
        <dbReference type="EMBL" id="MBT1698185.1"/>
    </source>
</evidence>
<dbReference type="Gene3D" id="2.20.140.10">
    <property type="entry name" value="WGR domain"/>
    <property type="match status" value="1"/>
</dbReference>
<proteinExistence type="predicted"/>
<reference evidence="2 3" key="1">
    <citation type="submission" date="2021-05" db="EMBL/GenBank/DDBJ databases">
        <title>A Polyphasic approach of four new species of the genus Ohtaekwangia: Ohtaekwangia histidinii sp. nov., Ohtaekwangia cretensis sp. nov., Ohtaekwangia indiensis sp. nov., Ohtaekwangia reichenbachii sp. nov. from diverse environment.</title>
        <authorList>
            <person name="Octaviana S."/>
        </authorList>
    </citation>
    <scope>NUCLEOTIDE SEQUENCE [LARGE SCALE GENOMIC DNA]</scope>
    <source>
        <strain evidence="2 3">PWU4</strain>
    </source>
</reference>
<organism evidence="2 3">
    <name type="scientific">Chryseosolibacter histidini</name>
    <dbReference type="NCBI Taxonomy" id="2782349"/>
    <lineage>
        <taxon>Bacteria</taxon>
        <taxon>Pseudomonadati</taxon>
        <taxon>Bacteroidota</taxon>
        <taxon>Cytophagia</taxon>
        <taxon>Cytophagales</taxon>
        <taxon>Chryseotaleaceae</taxon>
        <taxon>Chryseosolibacter</taxon>
    </lineage>
</organism>
<dbReference type="Pfam" id="PF05406">
    <property type="entry name" value="WGR"/>
    <property type="match status" value="1"/>
</dbReference>
<dbReference type="RefSeq" id="WP_254164094.1">
    <property type="nucleotide sequence ID" value="NZ_JAHESF010000013.1"/>
</dbReference>
<dbReference type="InterPro" id="IPR008893">
    <property type="entry name" value="WGR_domain"/>
</dbReference>
<comment type="caution">
    <text evidence="2">The sequence shown here is derived from an EMBL/GenBank/DDBJ whole genome shotgun (WGS) entry which is preliminary data.</text>
</comment>
<evidence type="ECO:0000259" key="1">
    <source>
        <dbReference type="Pfam" id="PF05406"/>
    </source>
</evidence>
<dbReference type="AlphaFoldDB" id="A0AAP2GPQ1"/>
<dbReference type="InterPro" id="IPR011990">
    <property type="entry name" value="TPR-like_helical_dom_sf"/>
</dbReference>
<name>A0AAP2GPQ1_9BACT</name>
<protein>
    <submittedName>
        <fullName evidence="2">WGR domain-containing protein</fullName>
    </submittedName>
</protein>
<dbReference type="EMBL" id="JAHESF010000013">
    <property type="protein sequence ID" value="MBT1698185.1"/>
    <property type="molecule type" value="Genomic_DNA"/>
</dbReference>
<dbReference type="Gene3D" id="1.25.40.10">
    <property type="entry name" value="Tetratricopeptide repeat domain"/>
    <property type="match status" value="2"/>
</dbReference>
<dbReference type="SUPFAM" id="SSF48452">
    <property type="entry name" value="TPR-like"/>
    <property type="match status" value="1"/>
</dbReference>
<evidence type="ECO:0000313" key="3">
    <source>
        <dbReference type="Proteomes" id="UP001319200"/>
    </source>
</evidence>
<keyword evidence="3" id="KW-1185">Reference proteome</keyword>